<feature type="chain" id="PRO_5003042634" evidence="1">
    <location>
        <begin position="20"/>
        <end position="371"/>
    </location>
</feature>
<evidence type="ECO:0000256" key="1">
    <source>
        <dbReference type="SAM" id="SignalP"/>
    </source>
</evidence>
<protein>
    <submittedName>
        <fullName evidence="2">Uncharacterized protein</fullName>
    </submittedName>
</protein>
<gene>
    <name evidence="2" type="ORF">PPL_09544</name>
</gene>
<evidence type="ECO:0000313" key="3">
    <source>
        <dbReference type="Proteomes" id="UP000001396"/>
    </source>
</evidence>
<feature type="signal peptide" evidence="1">
    <location>
        <begin position="1"/>
        <end position="19"/>
    </location>
</feature>
<dbReference type="OMA" id="CASAFEC"/>
<dbReference type="GeneID" id="31365019"/>
<accession>D3BND3</accession>
<dbReference type="EMBL" id="ADBJ01000044">
    <property type="protein sequence ID" value="EFA76793.1"/>
    <property type="molecule type" value="Genomic_DNA"/>
</dbReference>
<name>D3BND3_HETP5</name>
<dbReference type="Proteomes" id="UP000001396">
    <property type="component" value="Unassembled WGS sequence"/>
</dbReference>
<dbReference type="RefSeq" id="XP_020428925.1">
    <property type="nucleotide sequence ID" value="XM_020580338.1"/>
</dbReference>
<proteinExistence type="predicted"/>
<comment type="caution">
    <text evidence="2">The sequence shown here is derived from an EMBL/GenBank/DDBJ whole genome shotgun (WGS) entry which is preliminary data.</text>
</comment>
<dbReference type="PANTHER" id="PTHR33459:SF7">
    <property type="entry name" value="DD-GDCA PROTEIN"/>
    <property type="match status" value="1"/>
</dbReference>
<dbReference type="InterPro" id="IPR052326">
    <property type="entry name" value="Diff-Dev_Assoc_Protein"/>
</dbReference>
<organism evidence="2 3">
    <name type="scientific">Heterostelium pallidum (strain ATCC 26659 / Pp 5 / PN500)</name>
    <name type="common">Cellular slime mold</name>
    <name type="synonym">Polysphondylium pallidum</name>
    <dbReference type="NCBI Taxonomy" id="670386"/>
    <lineage>
        <taxon>Eukaryota</taxon>
        <taxon>Amoebozoa</taxon>
        <taxon>Evosea</taxon>
        <taxon>Eumycetozoa</taxon>
        <taxon>Dictyostelia</taxon>
        <taxon>Acytosteliales</taxon>
        <taxon>Acytosteliaceae</taxon>
        <taxon>Heterostelium</taxon>
    </lineage>
</organism>
<dbReference type="AlphaFoldDB" id="D3BND3"/>
<keyword evidence="1" id="KW-0732">Signal</keyword>
<dbReference type="InParanoid" id="D3BND3"/>
<reference evidence="2 3" key="1">
    <citation type="journal article" date="2011" name="Genome Res.">
        <title>Phylogeny-wide analysis of social amoeba genomes highlights ancient origins for complex intercellular communication.</title>
        <authorList>
            <person name="Heidel A.J."/>
            <person name="Lawal H.M."/>
            <person name="Felder M."/>
            <person name="Schilde C."/>
            <person name="Helps N.R."/>
            <person name="Tunggal B."/>
            <person name="Rivero F."/>
            <person name="John U."/>
            <person name="Schleicher M."/>
            <person name="Eichinger L."/>
            <person name="Platzer M."/>
            <person name="Noegel A.A."/>
            <person name="Schaap P."/>
            <person name="Gloeckner G."/>
        </authorList>
    </citation>
    <scope>NUCLEOTIDE SEQUENCE [LARGE SCALE GENOMIC DNA]</scope>
    <source>
        <strain evidence="3">ATCC 26659 / Pp 5 / PN500</strain>
    </source>
</reference>
<keyword evidence="3" id="KW-1185">Reference proteome</keyword>
<sequence length="371" mass="39548">MKLFISLVILLAAIGAASADCSYGQRCVHVGESCPHPAVDPWTTCDRDSWCFFSNNPATPYESGNCTAYAKRGEYCDNDYWSCAPGLECFSNEGPASCQYLYFATIGEDCASAFECTNGNDCIDGKCQLRASQEGSCSQTWEDCPYGFSCNRTSDLCIPTLTVGASCSGTRAQCGVGLICSPTNTTMTDYTCVAINSKGLGAACSQNTFSFNLDGRIPDIECDVSQSLLCLENNNGELTCQAPPAITTGNCSTDGCKENNEYCGCPVDSYNGVCALYNTLGAACSESINELIKCAVDNECQYKASGSSSYKSCLYQNCGSIMCDNKCGGQSFSDAKSCGDYKYDGCYAQNSSSFVRPTIFLAIIALVALLF</sequence>
<evidence type="ECO:0000313" key="2">
    <source>
        <dbReference type="EMBL" id="EFA76793.1"/>
    </source>
</evidence>
<dbReference type="PANTHER" id="PTHR33459">
    <property type="entry name" value="DD-GDCA PROTEIN"/>
    <property type="match status" value="1"/>
</dbReference>